<gene>
    <name evidence="2" type="ORF">PSYICH_LOCUS3832</name>
</gene>
<dbReference type="AlphaFoldDB" id="A0A9P0CLJ1"/>
<evidence type="ECO:0000313" key="3">
    <source>
        <dbReference type="Proteomes" id="UP001153636"/>
    </source>
</evidence>
<organism evidence="2 3">
    <name type="scientific">Psylliodes chrysocephalus</name>
    <dbReference type="NCBI Taxonomy" id="3402493"/>
    <lineage>
        <taxon>Eukaryota</taxon>
        <taxon>Metazoa</taxon>
        <taxon>Ecdysozoa</taxon>
        <taxon>Arthropoda</taxon>
        <taxon>Hexapoda</taxon>
        <taxon>Insecta</taxon>
        <taxon>Pterygota</taxon>
        <taxon>Neoptera</taxon>
        <taxon>Endopterygota</taxon>
        <taxon>Coleoptera</taxon>
        <taxon>Polyphaga</taxon>
        <taxon>Cucujiformia</taxon>
        <taxon>Chrysomeloidea</taxon>
        <taxon>Chrysomelidae</taxon>
        <taxon>Galerucinae</taxon>
        <taxon>Alticini</taxon>
        <taxon>Psylliodes</taxon>
    </lineage>
</organism>
<protein>
    <submittedName>
        <fullName evidence="2">Uncharacterized protein</fullName>
    </submittedName>
</protein>
<sequence>MEAETPNNNTALKKYTNTIQSTINNAYKKFCPLRLIQHDQTTTAWWCHELNHLRKMARKSFNEARITKLKEDWDTYKKIVRQKQRDAWRSYSKETEDFPRLQKDLSKDSHRSNQG</sequence>
<evidence type="ECO:0000256" key="1">
    <source>
        <dbReference type="SAM" id="MobiDB-lite"/>
    </source>
</evidence>
<name>A0A9P0CLJ1_9CUCU</name>
<reference evidence="2" key="1">
    <citation type="submission" date="2022-01" db="EMBL/GenBank/DDBJ databases">
        <authorList>
            <person name="King R."/>
        </authorList>
    </citation>
    <scope>NUCLEOTIDE SEQUENCE</scope>
</reference>
<keyword evidence="3" id="KW-1185">Reference proteome</keyword>
<dbReference type="Proteomes" id="UP001153636">
    <property type="component" value="Chromosome 13"/>
</dbReference>
<feature type="region of interest" description="Disordered" evidence="1">
    <location>
        <begin position="83"/>
        <end position="115"/>
    </location>
</feature>
<evidence type="ECO:0000313" key="2">
    <source>
        <dbReference type="EMBL" id="CAH1102788.1"/>
    </source>
</evidence>
<proteinExistence type="predicted"/>
<dbReference type="EMBL" id="OV651825">
    <property type="protein sequence ID" value="CAH1102788.1"/>
    <property type="molecule type" value="Genomic_DNA"/>
</dbReference>
<accession>A0A9P0CLJ1</accession>
<dbReference type="OrthoDB" id="6781244at2759"/>